<dbReference type="AlphaFoldDB" id="A0A0U5EPK8"/>
<gene>
    <name evidence="2" type="ORF">PNK_0286</name>
</gene>
<feature type="compositionally biased region" description="Basic and acidic residues" evidence="1">
    <location>
        <begin position="60"/>
        <end position="70"/>
    </location>
</feature>
<feature type="region of interest" description="Disordered" evidence="1">
    <location>
        <begin position="111"/>
        <end position="130"/>
    </location>
</feature>
<evidence type="ECO:0000256" key="1">
    <source>
        <dbReference type="SAM" id="MobiDB-lite"/>
    </source>
</evidence>
<protein>
    <submittedName>
        <fullName evidence="2">Uncharacterized protein</fullName>
    </submittedName>
</protein>
<feature type="region of interest" description="Disordered" evidence="1">
    <location>
        <begin position="29"/>
        <end position="95"/>
    </location>
</feature>
<reference evidence="3" key="1">
    <citation type="submission" date="2015-09" db="EMBL/GenBank/DDBJ databases">
        <authorList>
            <person name="Bertelli C."/>
        </authorList>
    </citation>
    <scope>NUCLEOTIDE SEQUENCE [LARGE SCALE GENOMIC DNA]</scope>
    <source>
        <strain evidence="3">KNic</strain>
    </source>
</reference>
<dbReference type="PATRIC" id="fig|389348.3.peg.323"/>
<sequence>MKGSILWLGPWLCLFTICHAEQESPYYPEQPQEEWNELADRGQRSGRINRQYENANTPRFSDRGSDDRSRYLQGNKPYDNSQALQTARRYDRVQDYNQSASTSTYYYYNGQPYPYPATSYPPTYSYPPQQ</sequence>
<name>A0A0U5EPK8_9BACT</name>
<dbReference type="EMBL" id="LN879502">
    <property type="protein sequence ID" value="CUI15923.1"/>
    <property type="molecule type" value="Genomic_DNA"/>
</dbReference>
<organism evidence="2 3">
    <name type="scientific">Candidatus Protochlamydia naegleriophila</name>
    <dbReference type="NCBI Taxonomy" id="389348"/>
    <lineage>
        <taxon>Bacteria</taxon>
        <taxon>Pseudomonadati</taxon>
        <taxon>Chlamydiota</taxon>
        <taxon>Chlamydiia</taxon>
        <taxon>Parachlamydiales</taxon>
        <taxon>Parachlamydiaceae</taxon>
        <taxon>Candidatus Protochlamydia</taxon>
    </lineage>
</organism>
<accession>A0A0U5EPK8</accession>
<keyword evidence="3" id="KW-1185">Reference proteome</keyword>
<evidence type="ECO:0000313" key="2">
    <source>
        <dbReference type="EMBL" id="CUI15923.1"/>
    </source>
</evidence>
<feature type="compositionally biased region" description="Polar residues" evidence="1">
    <location>
        <begin position="46"/>
        <end position="59"/>
    </location>
</feature>
<evidence type="ECO:0000313" key="3">
    <source>
        <dbReference type="Proteomes" id="UP000069902"/>
    </source>
</evidence>
<proteinExistence type="predicted"/>
<dbReference type="RefSeq" id="WP_059059844.1">
    <property type="nucleotide sequence ID" value="NZ_LN879502.1"/>
</dbReference>
<dbReference type="KEGG" id="pnl:PNK_0286"/>
<dbReference type="InParanoid" id="A0A0U5EPK8"/>
<dbReference type="Proteomes" id="UP000069902">
    <property type="component" value="Chromosome cPNK"/>
</dbReference>